<comment type="subcellular location">
    <subcellularLocation>
        <location evidence="1">Secreted</location>
    </subcellularLocation>
</comment>
<sequence length="63" mass="7119">MALDSPVYLWSSDTPAAEWLFTLVLDYGERGVDPQVPPDFSVQTQWPARAAEPEQHGHEPERP</sequence>
<evidence type="ECO:0000256" key="4">
    <source>
        <dbReference type="SAM" id="MobiDB-lite"/>
    </source>
</evidence>
<evidence type="ECO:0000313" key="5">
    <source>
        <dbReference type="EMBL" id="MHT00211.1"/>
    </source>
</evidence>
<feature type="compositionally biased region" description="Basic and acidic residues" evidence="4">
    <location>
        <begin position="51"/>
        <end position="63"/>
    </location>
</feature>
<name>A0A3J0N5W8_SALER</name>
<gene>
    <name evidence="5" type="ORF">EEN88_20940</name>
</gene>
<evidence type="ECO:0000256" key="1">
    <source>
        <dbReference type="ARBA" id="ARBA00004613"/>
    </source>
</evidence>
<dbReference type="Pfam" id="PF03534">
    <property type="entry name" value="SpvB"/>
    <property type="match status" value="1"/>
</dbReference>
<keyword evidence="3" id="KW-0843">Virulence</keyword>
<dbReference type="GO" id="GO:0005576">
    <property type="term" value="C:extracellular region"/>
    <property type="evidence" value="ECO:0007669"/>
    <property type="project" value="UniProtKB-SubCell"/>
</dbReference>
<comment type="caution">
    <text evidence="5">The sequence shown here is derived from an EMBL/GenBank/DDBJ whole genome shotgun (WGS) entry which is preliminary data.</text>
</comment>
<evidence type="ECO:0000256" key="3">
    <source>
        <dbReference type="ARBA" id="ARBA00023026"/>
    </source>
</evidence>
<dbReference type="GO" id="GO:0005737">
    <property type="term" value="C:cytoplasm"/>
    <property type="evidence" value="ECO:0007669"/>
    <property type="project" value="InterPro"/>
</dbReference>
<proteinExistence type="predicted"/>
<evidence type="ECO:0000256" key="2">
    <source>
        <dbReference type="ARBA" id="ARBA00022525"/>
    </source>
</evidence>
<dbReference type="InterPro" id="IPR003284">
    <property type="entry name" value="Sal_SpvB"/>
</dbReference>
<reference evidence="5" key="1">
    <citation type="submission" date="2018-11" db="EMBL/GenBank/DDBJ databases">
        <authorList>
            <consortium name="PulseNet: The National Subtyping Network for Foodborne Disease Surveillance"/>
            <person name="Tarr C.L."/>
            <person name="Trees E."/>
            <person name="Katz L.S."/>
            <person name="Carleton-Romer H.A."/>
            <person name="Stroika S."/>
            <person name="Kucerova Z."/>
            <person name="Roache K.F."/>
            <person name="Sabol A.L."/>
            <person name="Besser J."/>
            <person name="Gerner-Smidt P."/>
        </authorList>
    </citation>
    <scope>NUCLEOTIDE SEQUENCE [LARGE SCALE GENOMIC DNA]</scope>
    <source>
        <strain evidence="5">PNUSAS059687</strain>
    </source>
</reference>
<feature type="region of interest" description="Disordered" evidence="4">
    <location>
        <begin position="35"/>
        <end position="63"/>
    </location>
</feature>
<organism evidence="5">
    <name type="scientific">Salmonella enterica</name>
    <name type="common">Salmonella choleraesuis</name>
    <dbReference type="NCBI Taxonomy" id="28901"/>
    <lineage>
        <taxon>Bacteria</taxon>
        <taxon>Pseudomonadati</taxon>
        <taxon>Pseudomonadota</taxon>
        <taxon>Gammaproteobacteria</taxon>
        <taxon>Enterobacterales</taxon>
        <taxon>Enterobacteriaceae</taxon>
        <taxon>Salmonella</taxon>
    </lineage>
</organism>
<protein>
    <submittedName>
        <fullName evidence="5">Uncharacterized protein</fullName>
    </submittedName>
</protein>
<dbReference type="Proteomes" id="UP000839513">
    <property type="component" value="Unassembled WGS sequence"/>
</dbReference>
<dbReference type="AlphaFoldDB" id="A0A3J0N5W8"/>
<dbReference type="EMBL" id="RNUA01000118">
    <property type="protein sequence ID" value="MHT00211.1"/>
    <property type="molecule type" value="Genomic_DNA"/>
</dbReference>
<accession>A0A3J0N5W8</accession>
<keyword evidence="2" id="KW-0964">Secreted</keyword>